<dbReference type="PANTHER" id="PTHR12320">
    <property type="entry name" value="PROTEIN PHOSPHATASE 2C"/>
    <property type="match status" value="1"/>
</dbReference>
<reference evidence="10 11" key="1">
    <citation type="journal article" date="2018" name="Proc. Natl. Acad. Sci. U.S.A.">
        <title>Draft genome sequence of Camellia sinensis var. sinensis provides insights into the evolution of the tea genome and tea quality.</title>
        <authorList>
            <person name="Wei C."/>
            <person name="Yang H."/>
            <person name="Wang S."/>
            <person name="Zhao J."/>
            <person name="Liu C."/>
            <person name="Gao L."/>
            <person name="Xia E."/>
            <person name="Lu Y."/>
            <person name="Tai Y."/>
            <person name="She G."/>
            <person name="Sun J."/>
            <person name="Cao H."/>
            <person name="Tong W."/>
            <person name="Gao Q."/>
            <person name="Li Y."/>
            <person name="Deng W."/>
            <person name="Jiang X."/>
            <person name="Wang W."/>
            <person name="Chen Q."/>
            <person name="Zhang S."/>
            <person name="Li H."/>
            <person name="Wu J."/>
            <person name="Wang P."/>
            <person name="Li P."/>
            <person name="Shi C."/>
            <person name="Zheng F."/>
            <person name="Jian J."/>
            <person name="Huang B."/>
            <person name="Shan D."/>
            <person name="Shi M."/>
            <person name="Fang C."/>
            <person name="Yue Y."/>
            <person name="Li F."/>
            <person name="Li D."/>
            <person name="Wei S."/>
            <person name="Han B."/>
            <person name="Jiang C."/>
            <person name="Yin Y."/>
            <person name="Xia T."/>
            <person name="Zhang Z."/>
            <person name="Bennetzen J.L."/>
            <person name="Zhao S."/>
            <person name="Wan X."/>
        </authorList>
    </citation>
    <scope>NUCLEOTIDE SEQUENCE [LARGE SCALE GENOMIC DNA]</scope>
    <source>
        <strain evidence="11">cv. Shuchazao</strain>
        <tissue evidence="10">Leaf</tissue>
    </source>
</reference>
<dbReference type="Gene3D" id="3.60.40.10">
    <property type="entry name" value="PPM-type phosphatase domain"/>
    <property type="match status" value="2"/>
</dbReference>
<evidence type="ECO:0000313" key="10">
    <source>
        <dbReference type="EMBL" id="THG07037.1"/>
    </source>
</evidence>
<accession>A0A4V3WM36</accession>
<evidence type="ECO:0000256" key="1">
    <source>
        <dbReference type="ARBA" id="ARBA00001936"/>
    </source>
</evidence>
<dbReference type="EMBL" id="SDRB02010299">
    <property type="protein sequence ID" value="THG07037.1"/>
    <property type="molecule type" value="Genomic_DNA"/>
</dbReference>
<comment type="similarity">
    <text evidence="3">Belongs to the PP2C family.</text>
</comment>
<dbReference type="SUPFAM" id="SSF81606">
    <property type="entry name" value="PP2C-like"/>
    <property type="match status" value="1"/>
</dbReference>
<dbReference type="InterPro" id="IPR036869">
    <property type="entry name" value="J_dom_sf"/>
</dbReference>
<feature type="compositionally biased region" description="Polar residues" evidence="8">
    <location>
        <begin position="827"/>
        <end position="853"/>
    </location>
</feature>
<feature type="region of interest" description="Disordered" evidence="8">
    <location>
        <begin position="1052"/>
        <end position="1081"/>
    </location>
</feature>
<dbReference type="InterPro" id="IPR036457">
    <property type="entry name" value="PPM-type-like_dom_sf"/>
</dbReference>
<dbReference type="FunFam" id="1.10.287.110:FF:000043">
    <property type="entry name" value="J-domain protein required for chloroplast accumulation response 1"/>
    <property type="match status" value="1"/>
</dbReference>
<evidence type="ECO:0000256" key="6">
    <source>
        <dbReference type="ARBA" id="ARBA00022842"/>
    </source>
</evidence>
<keyword evidence="7" id="KW-0464">Manganese</keyword>
<dbReference type="InterPro" id="IPR039123">
    <property type="entry name" value="PPTC7"/>
</dbReference>
<evidence type="ECO:0000256" key="4">
    <source>
        <dbReference type="ARBA" id="ARBA00022723"/>
    </source>
</evidence>
<feature type="compositionally biased region" description="Basic and acidic residues" evidence="8">
    <location>
        <begin position="727"/>
        <end position="740"/>
    </location>
</feature>
<comment type="cofactor">
    <cofactor evidence="1">
        <name>Mn(2+)</name>
        <dbReference type="ChEBI" id="CHEBI:29035"/>
    </cofactor>
</comment>
<keyword evidence="6" id="KW-0460">Magnesium</keyword>
<evidence type="ECO:0000256" key="3">
    <source>
        <dbReference type="ARBA" id="ARBA00006702"/>
    </source>
</evidence>
<name>A0A4V3WM36_CAMSN</name>
<keyword evidence="11" id="KW-1185">Reference proteome</keyword>
<dbReference type="FunFam" id="3.60.40.10:FF:000138">
    <property type="entry name" value="5-azacytidine resistance protein azr1"/>
    <property type="match status" value="1"/>
</dbReference>
<dbReference type="SMART" id="SM00332">
    <property type="entry name" value="PP2Cc"/>
    <property type="match status" value="1"/>
</dbReference>
<feature type="region of interest" description="Disordered" evidence="8">
    <location>
        <begin position="700"/>
        <end position="787"/>
    </location>
</feature>
<evidence type="ECO:0000256" key="8">
    <source>
        <dbReference type="SAM" id="MobiDB-lite"/>
    </source>
</evidence>
<dbReference type="PANTHER" id="PTHR12320:SF83">
    <property type="entry name" value="PROTEIN PHOSPHATASE 2C 55-RELATED"/>
    <property type="match status" value="1"/>
</dbReference>
<dbReference type="SUPFAM" id="SSF46565">
    <property type="entry name" value="Chaperone J-domain"/>
    <property type="match status" value="1"/>
</dbReference>
<keyword evidence="5" id="KW-0378">Hydrolase</keyword>
<dbReference type="Gene3D" id="1.10.287.110">
    <property type="entry name" value="DnaJ domain"/>
    <property type="match status" value="1"/>
</dbReference>
<evidence type="ECO:0000256" key="5">
    <source>
        <dbReference type="ARBA" id="ARBA00022801"/>
    </source>
</evidence>
<proteinExistence type="inferred from homology"/>
<evidence type="ECO:0000313" key="11">
    <source>
        <dbReference type="Proteomes" id="UP000306102"/>
    </source>
</evidence>
<organism evidence="10 11">
    <name type="scientific">Camellia sinensis var. sinensis</name>
    <name type="common">China tea</name>
    <dbReference type="NCBI Taxonomy" id="542762"/>
    <lineage>
        <taxon>Eukaryota</taxon>
        <taxon>Viridiplantae</taxon>
        <taxon>Streptophyta</taxon>
        <taxon>Embryophyta</taxon>
        <taxon>Tracheophyta</taxon>
        <taxon>Spermatophyta</taxon>
        <taxon>Magnoliopsida</taxon>
        <taxon>eudicotyledons</taxon>
        <taxon>Gunneridae</taxon>
        <taxon>Pentapetalae</taxon>
        <taxon>asterids</taxon>
        <taxon>Ericales</taxon>
        <taxon>Theaceae</taxon>
        <taxon>Camellia</taxon>
    </lineage>
</organism>
<evidence type="ECO:0000256" key="7">
    <source>
        <dbReference type="ARBA" id="ARBA00023211"/>
    </source>
</evidence>
<feature type="region of interest" description="Disordered" evidence="8">
    <location>
        <begin position="1113"/>
        <end position="1133"/>
    </location>
</feature>
<sequence>MPSNYFSSLGTAFKREVQRSIAGKEGVLQDSVRVLVGQGKLFFGSTRFFHSSPFSSFSDLHVLLRPGTVAAQSNLHLVNRRKNLSVVGALSRTFSIPSVSGPSFQVCGYHVDRLLSESNHFPLGIKFQKMPMAICGSRAVFGHCLLNNLTSKLGHLTVSTSNAATFYSNKSFDSCQKACMSLRNKEQSNSLFLYGYFIYNVTKRSGNSIPYLGFRLKGFHSSSPASSSARTAADVSFDNSGCEEQLASAAVASEQKDLAERTLKLISGSFYLPHPDKEETGGEDAHFICADEQAIGIADGVGGWADLGVDAGQFARELMSHSVDAIQEEPKGSIDPAKVLEKAHSSTKAKGSSTACIIALTEQDLHAINLGDSGFIVVRDGCTIFRSPVQQHDFNFTYQLESGNGGDLPSTGQVFTIPVAPGDVVIAGTDGLFDNLYNNEVNAVVVHAMRAGLGPQVTAQKIAALARQRAQDKNRQTPFSTAAQDAGFRYYGGKLDDITVVVSYITSSRNESSPSVCESGHVVFGGHIENDGASGCGSFAVGGVVVVVMQTLRENILLGYSPQRALAYHNYSPKKRSQHSAIDFHDVFGGPLRRSSKQEMSYSFCETMNSSKNSIGVGEMPVFGEETVNRRRYPSDDFFDDIFKGDESLSSPRRSDRDPFGSSSPGSRVLSTACPLPPAQFQFSLPSKLTKATDVPAFASNNHSPYKYKDPTSNGVSSPLPRLSSEAFKEEDQLRNEIHSSNRHSPLSHEYSLSTKEPSYMTKSDALESADTGGDMKKDLKSTEAPSNSSQFHFSIYRWASKGVPLLMPRRRGYSPKSKEKVKTERCLSSNGRIESDNMASGLSANESPNTEGRNQDESLCLKTSIEDRVEPFHIALEAVLSMPGSKFINNIPDIVETVTDDAISSDKREDIKPPHSVSDIGLCANTEKQVDMSMHEVQKSELKPLRSFLIEEQGNGEITRKSEAKDRIVKETTVSHSNARVSKNVKKRDEKRIHSNRAEVIQVNEPLSQGAGRTSGDNIGRNGLGGKVKEFVKIFNQEGTSKPKIDTETRRWRGTGTDTCGADNEGSANTTQTNGKKHVHNANKVDKNLAGSEKQQSHTKTTVFCVSDNSFGQKDASKASSESSPDGSKVTVGNIDDLFQENFMIKELSNDEDKPPNIGEDYEDIHQISDAKIWQWSNGKEGNIRSLLSTLQFVLWPGSGWKPVPLVDIIEGSAVKRAYQKALLCLHPDKLQQKGVASHQKYIAEKVFDILQVFSVLTEYFAISVIWLSFCLQWIFTADGYLPHSVT</sequence>
<gene>
    <name evidence="10" type="ORF">TEA_008487</name>
</gene>
<feature type="compositionally biased region" description="Basic and acidic residues" evidence="8">
    <location>
        <begin position="817"/>
        <end position="826"/>
    </location>
</feature>
<comment type="cofactor">
    <cofactor evidence="2">
        <name>Mg(2+)</name>
        <dbReference type="ChEBI" id="CHEBI:18420"/>
    </cofactor>
</comment>
<dbReference type="SMART" id="SM00331">
    <property type="entry name" value="PP2C_SIG"/>
    <property type="match status" value="1"/>
</dbReference>
<dbReference type="GO" id="GO:0004722">
    <property type="term" value="F:protein serine/threonine phosphatase activity"/>
    <property type="evidence" value="ECO:0007669"/>
    <property type="project" value="TreeGrafter"/>
</dbReference>
<feature type="compositionally biased region" description="Basic and acidic residues" evidence="8">
    <location>
        <begin position="645"/>
        <end position="659"/>
    </location>
</feature>
<evidence type="ECO:0000256" key="2">
    <source>
        <dbReference type="ARBA" id="ARBA00001946"/>
    </source>
</evidence>
<dbReference type="InterPro" id="IPR001932">
    <property type="entry name" value="PPM-type_phosphatase-like_dom"/>
</dbReference>
<feature type="domain" description="PPM-type phosphatase" evidence="9">
    <location>
        <begin position="269"/>
        <end position="505"/>
    </location>
</feature>
<evidence type="ECO:0000259" key="9">
    <source>
        <dbReference type="PROSITE" id="PS51746"/>
    </source>
</evidence>
<keyword evidence="4" id="KW-0479">Metal-binding</keyword>
<dbReference type="PROSITE" id="PS51746">
    <property type="entry name" value="PPM_2"/>
    <property type="match status" value="1"/>
</dbReference>
<feature type="region of interest" description="Disordered" evidence="8">
    <location>
        <begin position="645"/>
        <end position="671"/>
    </location>
</feature>
<feature type="region of interest" description="Disordered" evidence="8">
    <location>
        <begin position="810"/>
        <end position="857"/>
    </location>
</feature>
<dbReference type="GO" id="GO:0046872">
    <property type="term" value="F:metal ion binding"/>
    <property type="evidence" value="ECO:0007669"/>
    <property type="project" value="UniProtKB-KW"/>
</dbReference>
<dbReference type="STRING" id="542762.A0A4V3WM36"/>
<comment type="caution">
    <text evidence="10">The sequence shown here is derived from an EMBL/GenBank/DDBJ whole genome shotgun (WGS) entry which is preliminary data.</text>
</comment>
<dbReference type="Proteomes" id="UP000306102">
    <property type="component" value="Unassembled WGS sequence"/>
</dbReference>
<feature type="compositionally biased region" description="Polar residues" evidence="8">
    <location>
        <begin position="1113"/>
        <end position="1127"/>
    </location>
</feature>
<protein>
    <recommendedName>
        <fullName evidence="9">PPM-type phosphatase domain-containing protein</fullName>
    </recommendedName>
</protein>